<keyword evidence="2" id="KW-1185">Reference proteome</keyword>
<evidence type="ECO:0000313" key="2">
    <source>
        <dbReference type="Proteomes" id="UP000507470"/>
    </source>
</evidence>
<gene>
    <name evidence="1" type="ORF">MCOR_11990</name>
</gene>
<evidence type="ECO:0000313" key="1">
    <source>
        <dbReference type="EMBL" id="CAC5374704.1"/>
    </source>
</evidence>
<protein>
    <submittedName>
        <fullName evidence="1">Uncharacterized protein</fullName>
    </submittedName>
</protein>
<dbReference type="AlphaFoldDB" id="A0A6J8AW69"/>
<dbReference type="Proteomes" id="UP000507470">
    <property type="component" value="Unassembled WGS sequence"/>
</dbReference>
<accession>A0A6J8AW69</accession>
<reference evidence="1 2" key="1">
    <citation type="submission" date="2020-06" db="EMBL/GenBank/DDBJ databases">
        <authorList>
            <person name="Li R."/>
            <person name="Bekaert M."/>
        </authorList>
    </citation>
    <scope>NUCLEOTIDE SEQUENCE [LARGE SCALE GENOMIC DNA]</scope>
    <source>
        <strain evidence="2">wild</strain>
    </source>
</reference>
<sequence length="291" mass="33672">MNSADDVNNAVREINRILYYSAFAVFGKTVLKRSPTYVKRHDNDWFNQNCASARQDFNYARNFYQRHPTDANRQRYILARNRYNRTKRLAVTNYKRAKGQVLCEFAKSDPRKFWSAFKPMNKNKCLADSDLLINHFEQLLGGNPPDIYEEVLNLIETNSFLNDIVIDSLDTEISEDEILQSINKLKTGKSAGNERHALNNKSHDSLAKYINHLNMKFPNSPKSSYEVVKKRDVNIDNQNQNDHLCFSDGNEMPFLRKATFETLSVTNLAHLILVVSKKHMQILFPSGFQLA</sequence>
<dbReference type="EMBL" id="CACVKT020002054">
    <property type="protein sequence ID" value="CAC5374704.1"/>
    <property type="molecule type" value="Genomic_DNA"/>
</dbReference>
<name>A0A6J8AW69_MYTCO</name>
<proteinExistence type="predicted"/>
<organism evidence="1 2">
    <name type="scientific">Mytilus coruscus</name>
    <name type="common">Sea mussel</name>
    <dbReference type="NCBI Taxonomy" id="42192"/>
    <lineage>
        <taxon>Eukaryota</taxon>
        <taxon>Metazoa</taxon>
        <taxon>Spiralia</taxon>
        <taxon>Lophotrochozoa</taxon>
        <taxon>Mollusca</taxon>
        <taxon>Bivalvia</taxon>
        <taxon>Autobranchia</taxon>
        <taxon>Pteriomorphia</taxon>
        <taxon>Mytilida</taxon>
        <taxon>Mytiloidea</taxon>
        <taxon>Mytilidae</taxon>
        <taxon>Mytilinae</taxon>
        <taxon>Mytilus</taxon>
    </lineage>
</organism>
<dbReference type="OrthoDB" id="8906575at2759"/>